<proteinExistence type="predicted"/>
<dbReference type="EMBL" id="CAJVQC010155868">
    <property type="protein sequence ID" value="CAG8847425.1"/>
    <property type="molecule type" value="Genomic_DNA"/>
</dbReference>
<comment type="caution">
    <text evidence="1">The sequence shown here is derived from an EMBL/GenBank/DDBJ whole genome shotgun (WGS) entry which is preliminary data.</text>
</comment>
<name>A0ACA9SW77_9GLOM</name>
<dbReference type="Proteomes" id="UP000789920">
    <property type="component" value="Unassembled WGS sequence"/>
</dbReference>
<gene>
    <name evidence="1" type="ORF">RPERSI_LOCUS34627</name>
</gene>
<keyword evidence="2" id="KW-1185">Reference proteome</keyword>
<sequence>SSNKSESCQSVPYQNSWFSLYTIPGPNLVKAKFDRVCCLEIRTAAVEVICS</sequence>
<protein>
    <submittedName>
        <fullName evidence="1">27315_t:CDS:1</fullName>
    </submittedName>
</protein>
<accession>A0ACA9SW77</accession>
<organism evidence="1 2">
    <name type="scientific">Racocetra persica</name>
    <dbReference type="NCBI Taxonomy" id="160502"/>
    <lineage>
        <taxon>Eukaryota</taxon>
        <taxon>Fungi</taxon>
        <taxon>Fungi incertae sedis</taxon>
        <taxon>Mucoromycota</taxon>
        <taxon>Glomeromycotina</taxon>
        <taxon>Glomeromycetes</taxon>
        <taxon>Diversisporales</taxon>
        <taxon>Gigasporaceae</taxon>
        <taxon>Racocetra</taxon>
    </lineage>
</organism>
<evidence type="ECO:0000313" key="1">
    <source>
        <dbReference type="EMBL" id="CAG8847425.1"/>
    </source>
</evidence>
<feature type="non-terminal residue" evidence="1">
    <location>
        <position position="1"/>
    </location>
</feature>
<reference evidence="1" key="1">
    <citation type="submission" date="2021-06" db="EMBL/GenBank/DDBJ databases">
        <authorList>
            <person name="Kallberg Y."/>
            <person name="Tangrot J."/>
            <person name="Rosling A."/>
        </authorList>
    </citation>
    <scope>NUCLEOTIDE SEQUENCE</scope>
    <source>
        <strain evidence="1">MA461A</strain>
    </source>
</reference>
<evidence type="ECO:0000313" key="2">
    <source>
        <dbReference type="Proteomes" id="UP000789920"/>
    </source>
</evidence>
<feature type="non-terminal residue" evidence="1">
    <location>
        <position position="51"/>
    </location>
</feature>